<dbReference type="Pfam" id="PF08541">
    <property type="entry name" value="ACP_syn_III_C"/>
    <property type="match status" value="1"/>
</dbReference>
<keyword evidence="2" id="KW-0012">Acyltransferase</keyword>
<dbReference type="SUPFAM" id="SSF53901">
    <property type="entry name" value="Thiolase-like"/>
    <property type="match status" value="2"/>
</dbReference>
<dbReference type="InterPro" id="IPR013747">
    <property type="entry name" value="ACP_syn_III_C"/>
</dbReference>
<proteinExistence type="predicted"/>
<dbReference type="InterPro" id="IPR004656">
    <property type="entry name" value="HMG_CoA_Synthase"/>
</dbReference>
<dbReference type="Proteomes" id="UP000034320">
    <property type="component" value="Unassembled WGS sequence"/>
</dbReference>
<sequence>MDAGILGYGLYLPYYRIKISEIALIWGKNPGDIERSLGISEKTVASFDEDAVTMAYQASLMALARADISANSIEAVMVGSESHPYAVNPTSTILGEFLGVKNAYLATDLEFACKAGTTAMISLSGLISGRMISTALAVGSDCAQAKPHDILEYTASSGAAAFILGRKEKSIAEILAVTSYSSDTPDFWRRDGVRFPTHGGRFTGEPAYFSHVESCGKMLLEKSGFKPADFRFCVLHMPNGKFPREAAKRLGFTKEQYRTSMIVEEIGNPYTASSLIGLAAVLDKAKSGDLIFLVSYGSGAGSDGLILRVTAKINKKSRESSFQQQKSGKKYISYTDYLKFRGKI</sequence>
<dbReference type="CDD" id="cd00827">
    <property type="entry name" value="init_cond_enzymes"/>
    <property type="match status" value="1"/>
</dbReference>
<evidence type="ECO:0000256" key="1">
    <source>
        <dbReference type="ARBA" id="ARBA00022679"/>
    </source>
</evidence>
<accession>A0A0G1BKS4</accession>
<dbReference type="NCBIfam" id="TIGR00748">
    <property type="entry name" value="HMG_CoA_syn_Arc"/>
    <property type="match status" value="1"/>
</dbReference>
<evidence type="ECO:0000259" key="3">
    <source>
        <dbReference type="Pfam" id="PF08541"/>
    </source>
</evidence>
<gene>
    <name evidence="4" type="ORF">UV09_C0012G0050</name>
</gene>
<dbReference type="EMBL" id="LCDD01000012">
    <property type="protein sequence ID" value="KKS46881.1"/>
    <property type="molecule type" value="Genomic_DNA"/>
</dbReference>
<dbReference type="PANTHER" id="PTHR34069:SF2">
    <property type="entry name" value="BETA-KETOACYL-[ACYL-CARRIER-PROTEIN] SYNTHASE III"/>
    <property type="match status" value="1"/>
</dbReference>
<protein>
    <recommendedName>
        <fullName evidence="3">Beta-ketoacyl-[acyl-carrier-protein] synthase III C-terminal domain-containing protein</fullName>
    </recommendedName>
</protein>
<name>A0A0G1BKS4_9BACT</name>
<feature type="domain" description="Beta-ketoacyl-[acyl-carrier-protein] synthase III C-terminal" evidence="3">
    <location>
        <begin position="220"/>
        <end position="308"/>
    </location>
</feature>
<dbReference type="GO" id="GO:0004421">
    <property type="term" value="F:hydroxymethylglutaryl-CoA synthase activity"/>
    <property type="evidence" value="ECO:0007669"/>
    <property type="project" value="InterPro"/>
</dbReference>
<keyword evidence="1" id="KW-0808">Transferase</keyword>
<comment type="caution">
    <text evidence="4">The sequence shown here is derived from an EMBL/GenBank/DDBJ whole genome shotgun (WGS) entry which is preliminary data.</text>
</comment>
<reference evidence="4 5" key="1">
    <citation type="journal article" date="2015" name="Nature">
        <title>rRNA introns, odd ribosomes, and small enigmatic genomes across a large radiation of phyla.</title>
        <authorList>
            <person name="Brown C.T."/>
            <person name="Hug L.A."/>
            <person name="Thomas B.C."/>
            <person name="Sharon I."/>
            <person name="Castelle C.J."/>
            <person name="Singh A."/>
            <person name="Wilkins M.J."/>
            <person name="Williams K.H."/>
            <person name="Banfield J.F."/>
        </authorList>
    </citation>
    <scope>NUCLEOTIDE SEQUENCE [LARGE SCALE GENOMIC DNA]</scope>
</reference>
<dbReference type="InterPro" id="IPR016039">
    <property type="entry name" value="Thiolase-like"/>
</dbReference>
<evidence type="ECO:0000313" key="4">
    <source>
        <dbReference type="EMBL" id="KKS46881.1"/>
    </source>
</evidence>
<dbReference type="PANTHER" id="PTHR34069">
    <property type="entry name" value="3-OXOACYL-[ACYL-CARRIER-PROTEIN] SYNTHASE 3"/>
    <property type="match status" value="1"/>
</dbReference>
<dbReference type="PATRIC" id="fig|1618442.3.peg.577"/>
<organism evidence="4 5">
    <name type="scientific">Candidatus Gottesmanbacteria bacterium GW2011_GWA2_42_18</name>
    <dbReference type="NCBI Taxonomy" id="1618442"/>
    <lineage>
        <taxon>Bacteria</taxon>
        <taxon>Candidatus Gottesmaniibacteriota</taxon>
    </lineage>
</organism>
<dbReference type="Gene3D" id="3.40.47.10">
    <property type="match status" value="1"/>
</dbReference>
<evidence type="ECO:0000256" key="2">
    <source>
        <dbReference type="ARBA" id="ARBA00023315"/>
    </source>
</evidence>
<dbReference type="GO" id="GO:0044550">
    <property type="term" value="P:secondary metabolite biosynthetic process"/>
    <property type="evidence" value="ECO:0007669"/>
    <property type="project" value="TreeGrafter"/>
</dbReference>
<dbReference type="AlphaFoldDB" id="A0A0G1BKS4"/>
<evidence type="ECO:0000313" key="5">
    <source>
        <dbReference type="Proteomes" id="UP000034320"/>
    </source>
</evidence>
<dbReference type="NCBIfam" id="NF003274">
    <property type="entry name" value="PRK04262.1"/>
    <property type="match status" value="1"/>
</dbReference>